<evidence type="ECO:0000259" key="4">
    <source>
        <dbReference type="Pfam" id="PF13579"/>
    </source>
</evidence>
<organism evidence="5 6">
    <name type="scientific">Collinsella ihumii</name>
    <dbReference type="NCBI Taxonomy" id="1720204"/>
    <lineage>
        <taxon>Bacteria</taxon>
        <taxon>Bacillati</taxon>
        <taxon>Actinomycetota</taxon>
        <taxon>Coriobacteriia</taxon>
        <taxon>Coriobacteriales</taxon>
        <taxon>Coriobacteriaceae</taxon>
        <taxon>Collinsella</taxon>
    </lineage>
</organism>
<name>A0AAW7JW00_9ACTN</name>
<dbReference type="SUPFAM" id="SSF53756">
    <property type="entry name" value="UDP-Glycosyltransferase/glycogen phosphorylase"/>
    <property type="match status" value="1"/>
</dbReference>
<evidence type="ECO:0000256" key="1">
    <source>
        <dbReference type="ARBA" id="ARBA00022676"/>
    </source>
</evidence>
<dbReference type="EC" id="2.4.-.-" evidence="5"/>
<sequence length="362" mass="38914">MSVRVLHIVNKWIQGGLERFVEGVVRDCSVDGVEHSILSVCTDVPSDADCPKYGPLNDELGMASMLKGSRRLGPFLREHRFDAVHVHTQNSSGFLYCRIAERAGVPLRIVHSHSSSLGPGNRLVKGAAQGAIRALYSGSENVRLACSEAAGEHLFPGRDFKVVPNGVNIGEFRFNSQTRLEIRSSLGIAGDAMLVGCVGSMVTVKNHMRALSVFAELKREEPSAFLLILGDGELRGALEAEAARLGISGSVAMPGFVDDAHHWYSAMDVLLFPSLYEGLPIALVEAQCNGLPVVCSDTVTPEVGLLGSFRRLPLSAPDVEWVSALLASERDATGTAAATVSARGFDRRDMARMLLEIYGGEL</sequence>
<dbReference type="PANTHER" id="PTHR45947:SF3">
    <property type="entry name" value="SULFOQUINOVOSYL TRANSFERASE SQD2"/>
    <property type="match status" value="1"/>
</dbReference>
<evidence type="ECO:0000313" key="6">
    <source>
        <dbReference type="Proteomes" id="UP001168505"/>
    </source>
</evidence>
<protein>
    <submittedName>
        <fullName evidence="5">Glycosyltransferase</fullName>
        <ecNumber evidence="5">2.4.-.-</ecNumber>
    </submittedName>
</protein>
<evidence type="ECO:0000259" key="3">
    <source>
        <dbReference type="Pfam" id="PF00534"/>
    </source>
</evidence>
<gene>
    <name evidence="5" type="ORF">QVN40_08820</name>
</gene>
<feature type="domain" description="Glycosyltransferase subfamily 4-like N-terminal" evidence="4">
    <location>
        <begin position="15"/>
        <end position="166"/>
    </location>
</feature>
<dbReference type="PANTHER" id="PTHR45947">
    <property type="entry name" value="SULFOQUINOVOSYL TRANSFERASE SQD2"/>
    <property type="match status" value="1"/>
</dbReference>
<dbReference type="Proteomes" id="UP001168505">
    <property type="component" value="Unassembled WGS sequence"/>
</dbReference>
<dbReference type="InterPro" id="IPR050194">
    <property type="entry name" value="Glycosyltransferase_grp1"/>
</dbReference>
<keyword evidence="2 5" id="KW-0808">Transferase</keyword>
<dbReference type="Pfam" id="PF13579">
    <property type="entry name" value="Glyco_trans_4_4"/>
    <property type="match status" value="1"/>
</dbReference>
<reference evidence="5" key="1">
    <citation type="submission" date="2023-06" db="EMBL/GenBank/DDBJ databases">
        <authorList>
            <person name="Zeman M."/>
            <person name="Kubasova T."/>
            <person name="Jahodarova E."/>
            <person name="Nykrynova M."/>
            <person name="Rychlik I."/>
        </authorList>
    </citation>
    <scope>NUCLEOTIDE SEQUENCE</scope>
    <source>
        <strain evidence="5">15_COKtk</strain>
    </source>
</reference>
<dbReference type="RefSeq" id="WP_289827417.1">
    <property type="nucleotide sequence ID" value="NZ_JAUEIR010000007.1"/>
</dbReference>
<comment type="caution">
    <text evidence="5">The sequence shown here is derived from an EMBL/GenBank/DDBJ whole genome shotgun (WGS) entry which is preliminary data.</text>
</comment>
<dbReference type="GO" id="GO:0016757">
    <property type="term" value="F:glycosyltransferase activity"/>
    <property type="evidence" value="ECO:0007669"/>
    <property type="project" value="UniProtKB-KW"/>
</dbReference>
<dbReference type="InterPro" id="IPR001296">
    <property type="entry name" value="Glyco_trans_1"/>
</dbReference>
<evidence type="ECO:0000256" key="2">
    <source>
        <dbReference type="ARBA" id="ARBA00022679"/>
    </source>
</evidence>
<feature type="domain" description="Glycosyl transferase family 1" evidence="3">
    <location>
        <begin position="180"/>
        <end position="298"/>
    </location>
</feature>
<dbReference type="Pfam" id="PF00534">
    <property type="entry name" value="Glycos_transf_1"/>
    <property type="match status" value="1"/>
</dbReference>
<accession>A0AAW7JW00</accession>
<evidence type="ECO:0000313" key="5">
    <source>
        <dbReference type="EMBL" id="MDN0069796.1"/>
    </source>
</evidence>
<keyword evidence="1 5" id="KW-0328">Glycosyltransferase</keyword>
<dbReference type="GO" id="GO:1901137">
    <property type="term" value="P:carbohydrate derivative biosynthetic process"/>
    <property type="evidence" value="ECO:0007669"/>
    <property type="project" value="UniProtKB-ARBA"/>
</dbReference>
<dbReference type="EMBL" id="JAUEIR010000007">
    <property type="protein sequence ID" value="MDN0069796.1"/>
    <property type="molecule type" value="Genomic_DNA"/>
</dbReference>
<reference evidence="5" key="2">
    <citation type="submission" date="2023-08" db="EMBL/GenBank/DDBJ databases">
        <title>Identification and characterization of horizontal gene transfer across gut microbiota members of farm animals based on homology search.</title>
        <authorList>
            <person name="Schwarzerova J."/>
            <person name="Nykrynova M."/>
            <person name="Jureckova K."/>
            <person name="Cejkova D."/>
            <person name="Rychlik I."/>
        </authorList>
    </citation>
    <scope>NUCLEOTIDE SEQUENCE</scope>
    <source>
        <strain evidence="5">15_COKtk</strain>
    </source>
</reference>
<dbReference type="Gene3D" id="3.40.50.2000">
    <property type="entry name" value="Glycogen Phosphorylase B"/>
    <property type="match status" value="2"/>
</dbReference>
<dbReference type="AlphaFoldDB" id="A0AAW7JW00"/>
<proteinExistence type="predicted"/>
<dbReference type="InterPro" id="IPR028098">
    <property type="entry name" value="Glyco_trans_4-like_N"/>
</dbReference>